<dbReference type="RefSeq" id="WP_117976995.1">
    <property type="nucleotide sequence ID" value="NZ_QRST01000022.1"/>
</dbReference>
<feature type="transmembrane region" description="Helical" evidence="4">
    <location>
        <begin position="161"/>
        <end position="180"/>
    </location>
</feature>
<evidence type="ECO:0000256" key="1">
    <source>
        <dbReference type="ARBA" id="ARBA00022692"/>
    </source>
</evidence>
<protein>
    <submittedName>
        <fullName evidence="5">P-type conjugative transfer protein TrbL</fullName>
    </submittedName>
</protein>
<dbReference type="InterPro" id="IPR014150">
    <property type="entry name" value="Conjugal_tfr_TrbL"/>
</dbReference>
<sequence length="364" mass="39213">MDFASENFLNTLLAFFEEHSVTGMIQLQPHAFELVCVLAIIDICSTWALYDGQMRMSFVINKVMKVGFFLLLIVNWSNINNAILKSFELAGSTAAGLEVVGDWNTPSHILSMGFETCKPILEDFHKTGIMDSGGIARLFMDLIAMAITVGSFFFISLQVLITKIEFCIFSSLGVILLPFGAIRFTSFLFQRVVSGVFAFGVKLMIMFFLLGLFNTLSDTLINIPVPGESDDGNFAAMLKVALSYATLAFLVWKLPNLAASMMNGQPSMDAGDVVRGARNATTTVAGAATGAAGAISGAAEKAGVGYGFTNATIKAARIDTTQKGGTMSKNIAKNVARAGFYNSSLGRGILRGARYANKNRKDKK</sequence>
<dbReference type="Proteomes" id="UP000284662">
    <property type="component" value="Unassembled WGS sequence"/>
</dbReference>
<accession>A0A411ZKZ8</accession>
<evidence type="ECO:0000256" key="2">
    <source>
        <dbReference type="ARBA" id="ARBA00022989"/>
    </source>
</evidence>
<comment type="caution">
    <text evidence="5">The sequence shown here is derived from an EMBL/GenBank/DDBJ whole genome shotgun (WGS) entry which is preliminary data.</text>
</comment>
<evidence type="ECO:0000313" key="5">
    <source>
        <dbReference type="EMBL" id="RGQ03469.1"/>
    </source>
</evidence>
<feature type="transmembrane region" description="Helical" evidence="4">
    <location>
        <begin position="192"/>
        <end position="213"/>
    </location>
</feature>
<gene>
    <name evidence="5" type="primary">trbL</name>
    <name evidence="5" type="ORF">DWZ11_09490</name>
</gene>
<keyword evidence="1 4" id="KW-0812">Transmembrane</keyword>
<dbReference type="InterPro" id="IPR007688">
    <property type="entry name" value="Conjugal_tfr_TrbL/VirB6"/>
</dbReference>
<evidence type="ECO:0000256" key="4">
    <source>
        <dbReference type="SAM" id="Phobius"/>
    </source>
</evidence>
<name>A0A411ZKZ8_9FIRM</name>
<dbReference type="EMBL" id="QRST01000022">
    <property type="protein sequence ID" value="RGQ03469.1"/>
    <property type="molecule type" value="Genomic_DNA"/>
</dbReference>
<dbReference type="Pfam" id="PF04610">
    <property type="entry name" value="TrbL"/>
    <property type="match status" value="1"/>
</dbReference>
<evidence type="ECO:0000313" key="6">
    <source>
        <dbReference type="Proteomes" id="UP000284662"/>
    </source>
</evidence>
<keyword evidence="3 4" id="KW-0472">Membrane</keyword>
<feature type="transmembrane region" description="Helical" evidence="4">
    <location>
        <begin position="56"/>
        <end position="76"/>
    </location>
</feature>
<feature type="transmembrane region" description="Helical" evidence="4">
    <location>
        <begin position="31"/>
        <end position="50"/>
    </location>
</feature>
<dbReference type="AlphaFoldDB" id="A0A411ZKZ8"/>
<organism evidence="5 6">
    <name type="scientific">Megamonas rupellensis</name>
    <dbReference type="NCBI Taxonomy" id="491921"/>
    <lineage>
        <taxon>Bacteria</taxon>
        <taxon>Bacillati</taxon>
        <taxon>Bacillota</taxon>
        <taxon>Negativicutes</taxon>
        <taxon>Selenomonadales</taxon>
        <taxon>Selenomonadaceae</taxon>
        <taxon>Megamonas</taxon>
    </lineage>
</organism>
<feature type="transmembrane region" description="Helical" evidence="4">
    <location>
        <begin position="135"/>
        <end position="155"/>
    </location>
</feature>
<dbReference type="NCBIfam" id="TIGR02783">
    <property type="entry name" value="TrbL_P"/>
    <property type="match status" value="1"/>
</dbReference>
<evidence type="ECO:0000256" key="3">
    <source>
        <dbReference type="ARBA" id="ARBA00023136"/>
    </source>
</evidence>
<proteinExistence type="predicted"/>
<dbReference type="GO" id="GO:0030255">
    <property type="term" value="P:protein secretion by the type IV secretion system"/>
    <property type="evidence" value="ECO:0007669"/>
    <property type="project" value="InterPro"/>
</dbReference>
<reference evidence="5 6" key="1">
    <citation type="submission" date="2018-08" db="EMBL/GenBank/DDBJ databases">
        <title>A genome reference for cultivated species of the human gut microbiota.</title>
        <authorList>
            <person name="Zou Y."/>
            <person name="Xue W."/>
            <person name="Luo G."/>
        </authorList>
    </citation>
    <scope>NUCLEOTIDE SEQUENCE [LARGE SCALE GENOMIC DNA]</scope>
    <source>
        <strain evidence="5 6">AF29-2</strain>
    </source>
</reference>
<keyword evidence="2 4" id="KW-1133">Transmembrane helix</keyword>